<dbReference type="Gene3D" id="3.20.20.140">
    <property type="entry name" value="Metal-dependent hydrolases"/>
    <property type="match status" value="1"/>
</dbReference>
<accession>A0ABD5TAI7</accession>
<comment type="caution">
    <text evidence="2">The sequence shown here is derived from an EMBL/GenBank/DDBJ whole genome shotgun (WGS) entry which is preliminary data.</text>
</comment>
<dbReference type="Gene3D" id="3.30.1490.130">
    <property type="entry name" value="D-aminoacylase. Domain 3"/>
    <property type="match status" value="1"/>
</dbReference>
<dbReference type="EMBL" id="JBHSWX010000001">
    <property type="protein sequence ID" value="MFC6784468.1"/>
    <property type="molecule type" value="Genomic_DNA"/>
</dbReference>
<sequence>MSDVLIENARIVDGTGAPWFRGAISVEGDEIETIHRESSPSVTAAETVDVDGAVVCPGFIDTHSHSDMELFDDPTLAPKIRQGITTEVLGQDGFSMAPMYRDGGAEEWSKQLGALAGRVDTEWTWGSIGEYLDAVEANGLGPNVGILVGHGTVRFNVLGMSDTAPSVDELTEMAELVTEALEDGALGFSTGLIYTPCTYADTGEVQTLVSRLAPFGRPFVAHVRSEGRWIWDALDEFVDIGDEEGIPLHLSHFKVAGPMQQGKVDRAIALIEAARERGVDITAEQYPYTAGSTMLSAVLPPWVHATGPDGAIEQLQDEAARERITRDIEEWRIPGWENIGALAGWENVVIANVESDENDHLEGMSVAEIATQRDVEPVEAVCDVLVEEELSASISLHMLDEGDVRDILSYERVCVGTDGLFGGTPHPRVYGTYPRILGRYVRDENLLTVEEAVRKMTSLPARAMGLDHKGVIRAGMDADLVVFDPVTVGSQATFKNPRRYPQGIEHVVVNGTFAVRDGEATGSLPGRAVRKSM</sequence>
<dbReference type="InterPro" id="IPR013108">
    <property type="entry name" value="Amidohydro_3"/>
</dbReference>
<organism evidence="2 3">
    <name type="scientific">Halobaculum halobium</name>
    <dbReference type="NCBI Taxonomy" id="3032281"/>
    <lineage>
        <taxon>Archaea</taxon>
        <taxon>Methanobacteriati</taxon>
        <taxon>Methanobacteriota</taxon>
        <taxon>Stenosarchaea group</taxon>
        <taxon>Halobacteria</taxon>
        <taxon>Halobacteriales</taxon>
        <taxon>Haloferacaceae</taxon>
        <taxon>Halobaculum</taxon>
    </lineage>
</organism>
<dbReference type="AlphaFoldDB" id="A0ABD5TAI7"/>
<dbReference type="GO" id="GO:0016787">
    <property type="term" value="F:hydrolase activity"/>
    <property type="evidence" value="ECO:0007669"/>
    <property type="project" value="UniProtKB-ARBA"/>
</dbReference>
<gene>
    <name evidence="2" type="ORF">ACFQFD_00260</name>
</gene>
<dbReference type="Gene3D" id="2.30.40.10">
    <property type="entry name" value="Urease, subunit C, domain 1"/>
    <property type="match status" value="1"/>
</dbReference>
<feature type="domain" description="Amidohydrolase 3" evidence="1">
    <location>
        <begin position="46"/>
        <end position="513"/>
    </location>
</feature>
<dbReference type="CDD" id="cd01297">
    <property type="entry name" value="D-aminoacylase"/>
    <property type="match status" value="1"/>
</dbReference>
<evidence type="ECO:0000259" key="1">
    <source>
        <dbReference type="Pfam" id="PF07969"/>
    </source>
</evidence>
<evidence type="ECO:0000313" key="2">
    <source>
        <dbReference type="EMBL" id="MFC6784468.1"/>
    </source>
</evidence>
<keyword evidence="3" id="KW-1185">Reference proteome</keyword>
<evidence type="ECO:0000313" key="3">
    <source>
        <dbReference type="Proteomes" id="UP001596443"/>
    </source>
</evidence>
<dbReference type="Proteomes" id="UP001596443">
    <property type="component" value="Unassembled WGS sequence"/>
</dbReference>
<protein>
    <submittedName>
        <fullName evidence="2">Amidohydrolase family protein</fullName>
    </submittedName>
</protein>
<dbReference type="RefSeq" id="WP_284063653.1">
    <property type="nucleotide sequence ID" value="NZ_CP126159.1"/>
</dbReference>
<dbReference type="PANTHER" id="PTHR11647:SF1">
    <property type="entry name" value="COLLAPSIN RESPONSE MEDIATOR PROTEIN"/>
    <property type="match status" value="1"/>
</dbReference>
<proteinExistence type="predicted"/>
<name>A0ABD5TAI7_9EURY</name>
<dbReference type="InterPro" id="IPR032466">
    <property type="entry name" value="Metal_Hydrolase"/>
</dbReference>
<dbReference type="SUPFAM" id="SSF51556">
    <property type="entry name" value="Metallo-dependent hydrolases"/>
    <property type="match status" value="1"/>
</dbReference>
<dbReference type="InterPro" id="IPR011059">
    <property type="entry name" value="Metal-dep_hydrolase_composite"/>
</dbReference>
<dbReference type="GeneID" id="81211179"/>
<dbReference type="SUPFAM" id="SSF51338">
    <property type="entry name" value="Composite domain of metallo-dependent hydrolases"/>
    <property type="match status" value="1"/>
</dbReference>
<dbReference type="InterPro" id="IPR050378">
    <property type="entry name" value="Metallo-dep_Hydrolases_sf"/>
</dbReference>
<dbReference type="InterPro" id="IPR023100">
    <property type="entry name" value="D-aminoacylase_insert_dom_sf"/>
</dbReference>
<reference evidence="2 3" key="1">
    <citation type="journal article" date="2019" name="Int. J. Syst. Evol. Microbiol.">
        <title>The Global Catalogue of Microorganisms (GCM) 10K type strain sequencing project: providing services to taxonomists for standard genome sequencing and annotation.</title>
        <authorList>
            <consortium name="The Broad Institute Genomics Platform"/>
            <consortium name="The Broad Institute Genome Sequencing Center for Infectious Disease"/>
            <person name="Wu L."/>
            <person name="Ma J."/>
        </authorList>
    </citation>
    <scope>NUCLEOTIDE SEQUENCE [LARGE SCALE GENOMIC DNA]</scope>
    <source>
        <strain evidence="2 3">SYNS20</strain>
    </source>
</reference>
<dbReference type="PANTHER" id="PTHR11647">
    <property type="entry name" value="HYDRANTOINASE/DIHYDROPYRIMIDINASE FAMILY MEMBER"/>
    <property type="match status" value="1"/>
</dbReference>
<dbReference type="Pfam" id="PF07969">
    <property type="entry name" value="Amidohydro_3"/>
    <property type="match status" value="1"/>
</dbReference>